<dbReference type="GO" id="GO:0003677">
    <property type="term" value="F:DNA binding"/>
    <property type="evidence" value="ECO:0007669"/>
    <property type="project" value="UniProtKB-KW"/>
</dbReference>
<protein>
    <submittedName>
        <fullName evidence="5">Transcriptional regulator</fullName>
    </submittedName>
</protein>
<dbReference type="RefSeq" id="WP_128389098.1">
    <property type="nucleotide sequence ID" value="NZ_SBII01000003.1"/>
</dbReference>
<dbReference type="Gene3D" id="1.10.10.10">
    <property type="entry name" value="Winged helix-like DNA-binding domain superfamily/Winged helix DNA-binding domain"/>
    <property type="match status" value="1"/>
</dbReference>
<dbReference type="Pfam" id="PF01638">
    <property type="entry name" value="HxlR"/>
    <property type="match status" value="1"/>
</dbReference>
<evidence type="ECO:0000313" key="6">
    <source>
        <dbReference type="Proteomes" id="UP000287527"/>
    </source>
</evidence>
<accession>A0A3S3RKH5</accession>
<feature type="domain" description="HTH hxlR-type" evidence="4">
    <location>
        <begin position="21"/>
        <end position="119"/>
    </location>
</feature>
<proteinExistence type="predicted"/>
<reference evidence="5 6" key="1">
    <citation type="submission" date="2019-01" db="EMBL/GenBank/DDBJ databases">
        <title>Flavobacterium sp. nov.,isolated from freshwater.</title>
        <authorList>
            <person name="Zhang R."/>
            <person name="Du Z.-J."/>
        </authorList>
    </citation>
    <scope>NUCLEOTIDE SEQUENCE [LARGE SCALE GENOMIC DNA]</scope>
    <source>
        <strain evidence="5 6">1E403</strain>
    </source>
</reference>
<organism evidence="5 6">
    <name type="scientific">Flavobacterium cerinum</name>
    <dbReference type="NCBI Taxonomy" id="2502784"/>
    <lineage>
        <taxon>Bacteria</taxon>
        <taxon>Pseudomonadati</taxon>
        <taxon>Bacteroidota</taxon>
        <taxon>Flavobacteriia</taxon>
        <taxon>Flavobacteriales</taxon>
        <taxon>Flavobacteriaceae</taxon>
        <taxon>Flavobacterium</taxon>
    </lineage>
</organism>
<evidence type="ECO:0000256" key="3">
    <source>
        <dbReference type="ARBA" id="ARBA00023163"/>
    </source>
</evidence>
<dbReference type="EMBL" id="SBII01000003">
    <property type="protein sequence ID" value="RWX01561.1"/>
    <property type="molecule type" value="Genomic_DNA"/>
</dbReference>
<comment type="caution">
    <text evidence="5">The sequence shown here is derived from an EMBL/GenBank/DDBJ whole genome shotgun (WGS) entry which is preliminary data.</text>
</comment>
<evidence type="ECO:0000256" key="1">
    <source>
        <dbReference type="ARBA" id="ARBA00023015"/>
    </source>
</evidence>
<evidence type="ECO:0000259" key="4">
    <source>
        <dbReference type="PROSITE" id="PS51118"/>
    </source>
</evidence>
<dbReference type="InterPro" id="IPR002577">
    <property type="entry name" value="HTH_HxlR"/>
</dbReference>
<gene>
    <name evidence="5" type="ORF">EPI11_06315</name>
</gene>
<dbReference type="SUPFAM" id="SSF46785">
    <property type="entry name" value="Winged helix' DNA-binding domain"/>
    <property type="match status" value="1"/>
</dbReference>
<dbReference type="InterPro" id="IPR036388">
    <property type="entry name" value="WH-like_DNA-bd_sf"/>
</dbReference>
<dbReference type="InterPro" id="IPR036390">
    <property type="entry name" value="WH_DNA-bd_sf"/>
</dbReference>
<keyword evidence="2" id="KW-0238">DNA-binding</keyword>
<name>A0A3S3RKH5_9FLAO</name>
<dbReference type="PANTHER" id="PTHR33204:SF29">
    <property type="entry name" value="TRANSCRIPTIONAL REGULATOR"/>
    <property type="match status" value="1"/>
</dbReference>
<keyword evidence="3" id="KW-0804">Transcription</keyword>
<dbReference type="Proteomes" id="UP000287527">
    <property type="component" value="Unassembled WGS sequence"/>
</dbReference>
<dbReference type="PANTHER" id="PTHR33204">
    <property type="entry name" value="TRANSCRIPTIONAL REGULATOR, MARR FAMILY"/>
    <property type="match status" value="1"/>
</dbReference>
<sequence>MTQVKENSTIQENKKLAHEECPVTYVMEKIGGYWKPIILFHLLAGSKRYGELRKSIPGITEKMLIQHLKQLEADDLVIRIAKPVVPPHVTYSLSKSGTALGPVLYAMAVWAVKDSKENNKPFFKDLEGFPPIGKQV</sequence>
<keyword evidence="6" id="KW-1185">Reference proteome</keyword>
<dbReference type="AlphaFoldDB" id="A0A3S3RKH5"/>
<evidence type="ECO:0000256" key="2">
    <source>
        <dbReference type="ARBA" id="ARBA00023125"/>
    </source>
</evidence>
<dbReference type="OrthoDB" id="9797599at2"/>
<evidence type="ECO:0000313" key="5">
    <source>
        <dbReference type="EMBL" id="RWX01561.1"/>
    </source>
</evidence>
<dbReference type="PROSITE" id="PS51118">
    <property type="entry name" value="HTH_HXLR"/>
    <property type="match status" value="1"/>
</dbReference>
<keyword evidence="1" id="KW-0805">Transcription regulation</keyword>